<keyword evidence="2 4" id="KW-0863">Zinc-finger</keyword>
<dbReference type="GO" id="GO:0016925">
    <property type="term" value="P:protein sumoylation"/>
    <property type="evidence" value="ECO:0007669"/>
    <property type="project" value="TreeGrafter"/>
</dbReference>
<gene>
    <name evidence="7" type="ORF">I9W82_003975</name>
</gene>
<evidence type="ECO:0000259" key="6">
    <source>
        <dbReference type="PROSITE" id="PS51044"/>
    </source>
</evidence>
<dbReference type="GeneID" id="93652604"/>
<feature type="domain" description="SP-RING-type" evidence="6">
    <location>
        <begin position="213"/>
        <end position="297"/>
    </location>
</feature>
<dbReference type="Proteomes" id="UP000669133">
    <property type="component" value="Unassembled WGS sequence"/>
</dbReference>
<feature type="region of interest" description="Disordered" evidence="5">
    <location>
        <begin position="197"/>
        <end position="217"/>
    </location>
</feature>
<feature type="compositionally biased region" description="Basic and acidic residues" evidence="5">
    <location>
        <begin position="435"/>
        <end position="448"/>
    </location>
</feature>
<evidence type="ECO:0000313" key="7">
    <source>
        <dbReference type="EMBL" id="KAG5418447.1"/>
    </source>
</evidence>
<dbReference type="RefSeq" id="XP_067547563.1">
    <property type="nucleotide sequence ID" value="XM_067692997.1"/>
</dbReference>
<evidence type="ECO:0000256" key="4">
    <source>
        <dbReference type="PROSITE-ProRule" id="PRU00452"/>
    </source>
</evidence>
<feature type="compositionally biased region" description="Basic and acidic residues" evidence="5">
    <location>
        <begin position="471"/>
        <end position="485"/>
    </location>
</feature>
<dbReference type="InterPro" id="IPR013083">
    <property type="entry name" value="Znf_RING/FYVE/PHD"/>
</dbReference>
<keyword evidence="1" id="KW-0479">Metal-binding</keyword>
<organism evidence="7 8">
    <name type="scientific">Candida metapsilosis</name>
    <dbReference type="NCBI Taxonomy" id="273372"/>
    <lineage>
        <taxon>Eukaryota</taxon>
        <taxon>Fungi</taxon>
        <taxon>Dikarya</taxon>
        <taxon>Ascomycota</taxon>
        <taxon>Saccharomycotina</taxon>
        <taxon>Pichiomycetes</taxon>
        <taxon>Debaryomycetaceae</taxon>
        <taxon>Candida/Lodderomyces clade</taxon>
        <taxon>Candida</taxon>
    </lineage>
</organism>
<accession>A0A8H8DAQ3</accession>
<comment type="caution">
    <text evidence="7">The sequence shown here is derived from an EMBL/GenBank/DDBJ whole genome shotgun (WGS) entry which is preliminary data.</text>
</comment>
<feature type="region of interest" description="Disordered" evidence="5">
    <location>
        <begin position="126"/>
        <end position="182"/>
    </location>
</feature>
<keyword evidence="8" id="KW-1185">Reference proteome</keyword>
<dbReference type="PANTHER" id="PTHR10782">
    <property type="entry name" value="ZINC FINGER MIZ DOMAIN-CONTAINING PROTEIN"/>
    <property type="match status" value="1"/>
</dbReference>
<keyword evidence="3" id="KW-0862">Zinc</keyword>
<sequence>MPRLKSVRGPKRLSKNVTIAQEYHRQNVHKLLITIKLPSDQLKGVNENQNLHIPNISNLLPPQSAMEPNASSSSQQEQETQDLLNIFDFDIGEFEQLESELNQALIQPQSERRKSNDTRGFDIIEALKASPRRRSSGQGRNEKQEAQPTQPPVQSVTPTRRRRPANRPAPSPMQGTANYKPVPANIIPILKSELPGFRDKKEEVADDDDDDDDDDGIEIGSVTFSLKDPLAGNKVKLPVRSRFCFHFECFDFENFCLFYRIPTSIKDITRKTLIQNNFNELTRRKNSTQHMSQPLQNRNVPPTTYQQIMPFQANLGPGPDYSSPMVIQQLKLSPYVKIVDNPLPGHNYTSNFVTPGYEACPFYSCPICSTKFPLSALQISDAFNYFVKTTPPQVDKIELVSPEKYRPIGESESVLPTTNERQVLSLSSDDEDDERERQDSATKQKMKLDNFVNGSSGPFFSSGSNPNQPDPDYHGYSRDDPIVLD</sequence>
<evidence type="ECO:0000313" key="8">
    <source>
        <dbReference type="Proteomes" id="UP000669133"/>
    </source>
</evidence>
<dbReference type="PANTHER" id="PTHR10782:SF4">
    <property type="entry name" value="TONALLI, ISOFORM E"/>
    <property type="match status" value="1"/>
</dbReference>
<evidence type="ECO:0000256" key="2">
    <source>
        <dbReference type="ARBA" id="ARBA00022771"/>
    </source>
</evidence>
<evidence type="ECO:0000256" key="1">
    <source>
        <dbReference type="ARBA" id="ARBA00022723"/>
    </source>
</evidence>
<dbReference type="InterPro" id="IPR004181">
    <property type="entry name" value="Znf_MIZ"/>
</dbReference>
<feature type="region of interest" description="Disordered" evidence="5">
    <location>
        <begin position="53"/>
        <end position="80"/>
    </location>
</feature>
<evidence type="ECO:0000256" key="5">
    <source>
        <dbReference type="SAM" id="MobiDB-lite"/>
    </source>
</evidence>
<feature type="region of interest" description="Disordered" evidence="5">
    <location>
        <begin position="408"/>
        <end position="485"/>
    </location>
</feature>
<name>A0A8H8DAQ3_9ASCO</name>
<proteinExistence type="predicted"/>
<feature type="compositionally biased region" description="Acidic residues" evidence="5">
    <location>
        <begin position="204"/>
        <end position="217"/>
    </location>
</feature>
<protein>
    <recommendedName>
        <fullName evidence="6">SP-RING-type domain-containing protein</fullName>
    </recommendedName>
</protein>
<dbReference type="GO" id="GO:0008270">
    <property type="term" value="F:zinc ion binding"/>
    <property type="evidence" value="ECO:0007669"/>
    <property type="project" value="UniProtKB-KW"/>
</dbReference>
<feature type="compositionally biased region" description="Low complexity" evidence="5">
    <location>
        <begin position="453"/>
        <end position="467"/>
    </location>
</feature>
<dbReference type="Gene3D" id="3.30.40.10">
    <property type="entry name" value="Zinc/RING finger domain, C3HC4 (zinc finger)"/>
    <property type="match status" value="1"/>
</dbReference>
<dbReference type="AlphaFoldDB" id="A0A8H8DAQ3"/>
<dbReference type="PROSITE" id="PS51044">
    <property type="entry name" value="ZF_SP_RING"/>
    <property type="match status" value="1"/>
</dbReference>
<dbReference type="GO" id="GO:0061665">
    <property type="term" value="F:SUMO ligase activity"/>
    <property type="evidence" value="ECO:0007669"/>
    <property type="project" value="TreeGrafter"/>
</dbReference>
<reference evidence="7 8" key="1">
    <citation type="submission" date="2020-12" db="EMBL/GenBank/DDBJ databases">
        <title>Effect of drift, selection, and recombination on the evolution of hybrid genomes in Candida yeast pathogens.</title>
        <authorList>
            <person name="Mixao V."/>
            <person name="Ksiezopolska E."/>
            <person name="Saus E."/>
            <person name="Boekhout T."/>
            <person name="Gacser A."/>
            <person name="Gabaldon T."/>
        </authorList>
    </citation>
    <scope>NUCLEOTIDE SEQUENCE [LARGE SCALE GENOMIC DNA]</scope>
    <source>
        <strain evidence="7 8">BP57</strain>
    </source>
</reference>
<dbReference type="GO" id="GO:0000785">
    <property type="term" value="C:chromatin"/>
    <property type="evidence" value="ECO:0007669"/>
    <property type="project" value="TreeGrafter"/>
</dbReference>
<dbReference type="EMBL" id="JAEOAQ010000005">
    <property type="protein sequence ID" value="KAG5418447.1"/>
    <property type="molecule type" value="Genomic_DNA"/>
</dbReference>
<evidence type="ECO:0000256" key="3">
    <source>
        <dbReference type="ARBA" id="ARBA00022833"/>
    </source>
</evidence>
<dbReference type="OrthoDB" id="27975at2759"/>